<dbReference type="Proteomes" id="UP001500984">
    <property type="component" value="Unassembled WGS sequence"/>
</dbReference>
<accession>A0ABN2X459</accession>
<dbReference type="Gene3D" id="1.10.357.10">
    <property type="entry name" value="Tetracycline Repressor, domain 2"/>
    <property type="match status" value="1"/>
</dbReference>
<keyword evidence="1 2" id="KW-0238">DNA-binding</keyword>
<dbReference type="Pfam" id="PF00440">
    <property type="entry name" value="TetR_N"/>
    <property type="match status" value="1"/>
</dbReference>
<dbReference type="PROSITE" id="PS50977">
    <property type="entry name" value="HTH_TETR_2"/>
    <property type="match status" value="1"/>
</dbReference>
<keyword evidence="5" id="KW-1185">Reference proteome</keyword>
<feature type="domain" description="HTH tetR-type" evidence="3">
    <location>
        <begin position="1"/>
        <end position="50"/>
    </location>
</feature>
<dbReference type="InterPro" id="IPR036271">
    <property type="entry name" value="Tet_transcr_reg_TetR-rel_C_sf"/>
</dbReference>
<feature type="DNA-binding region" description="H-T-H motif" evidence="2">
    <location>
        <begin position="13"/>
        <end position="32"/>
    </location>
</feature>
<name>A0ABN2X459_9MICO</name>
<evidence type="ECO:0000259" key="3">
    <source>
        <dbReference type="PROSITE" id="PS50977"/>
    </source>
</evidence>
<sequence length="167" mass="18084">MRLADEAGLPSVTMRQVADRVECAPAALYRHFRRRDTLLEAMVDHALGEVRRRPLTASPEADLLTFVRELLAVHASHPWLSLAPGQRVPGPQTRAAVDHVLAVMRPHPGGERNGEAAMAVLFSLVTSAARWRRESEARAEEPDGAVELTDTATARVVVAAVAGVLAM</sequence>
<evidence type="ECO:0000313" key="5">
    <source>
        <dbReference type="Proteomes" id="UP001500984"/>
    </source>
</evidence>
<dbReference type="PANTHER" id="PTHR30055:SF223">
    <property type="entry name" value="HTH-TYPE TRANSCRIPTIONAL REGULATOR UIDR"/>
    <property type="match status" value="1"/>
</dbReference>
<dbReference type="SUPFAM" id="SSF48498">
    <property type="entry name" value="Tetracyclin repressor-like, C-terminal domain"/>
    <property type="match status" value="1"/>
</dbReference>
<gene>
    <name evidence="4" type="ORF">GCM10009823_28850</name>
</gene>
<proteinExistence type="predicted"/>
<organism evidence="4 5">
    <name type="scientific">Brevibacterium salitolerans</name>
    <dbReference type="NCBI Taxonomy" id="1403566"/>
    <lineage>
        <taxon>Bacteria</taxon>
        <taxon>Bacillati</taxon>
        <taxon>Actinomycetota</taxon>
        <taxon>Actinomycetes</taxon>
        <taxon>Micrococcales</taxon>
        <taxon>Brevibacteriaceae</taxon>
        <taxon>Brevibacterium</taxon>
    </lineage>
</organism>
<evidence type="ECO:0000313" key="4">
    <source>
        <dbReference type="EMBL" id="GAA2104260.1"/>
    </source>
</evidence>
<dbReference type="InterPro" id="IPR009057">
    <property type="entry name" value="Homeodomain-like_sf"/>
</dbReference>
<comment type="caution">
    <text evidence="4">The sequence shown here is derived from an EMBL/GenBank/DDBJ whole genome shotgun (WGS) entry which is preliminary data.</text>
</comment>
<dbReference type="EMBL" id="BAAAPZ010000017">
    <property type="protein sequence ID" value="GAA2104260.1"/>
    <property type="molecule type" value="Genomic_DNA"/>
</dbReference>
<dbReference type="InterPro" id="IPR050109">
    <property type="entry name" value="HTH-type_TetR-like_transc_reg"/>
</dbReference>
<dbReference type="InterPro" id="IPR001647">
    <property type="entry name" value="HTH_TetR"/>
</dbReference>
<evidence type="ECO:0000256" key="1">
    <source>
        <dbReference type="ARBA" id="ARBA00023125"/>
    </source>
</evidence>
<reference evidence="4 5" key="1">
    <citation type="journal article" date="2019" name="Int. J. Syst. Evol. Microbiol.">
        <title>The Global Catalogue of Microorganisms (GCM) 10K type strain sequencing project: providing services to taxonomists for standard genome sequencing and annotation.</title>
        <authorList>
            <consortium name="The Broad Institute Genomics Platform"/>
            <consortium name="The Broad Institute Genome Sequencing Center for Infectious Disease"/>
            <person name="Wu L."/>
            <person name="Ma J."/>
        </authorList>
    </citation>
    <scope>NUCLEOTIDE SEQUENCE [LARGE SCALE GENOMIC DNA]</scope>
    <source>
        <strain evidence="4 5">JCM 15900</strain>
    </source>
</reference>
<protein>
    <recommendedName>
        <fullName evidence="3">HTH tetR-type domain-containing protein</fullName>
    </recommendedName>
</protein>
<evidence type="ECO:0000256" key="2">
    <source>
        <dbReference type="PROSITE-ProRule" id="PRU00335"/>
    </source>
</evidence>
<dbReference type="SUPFAM" id="SSF46689">
    <property type="entry name" value="Homeodomain-like"/>
    <property type="match status" value="1"/>
</dbReference>
<dbReference type="PANTHER" id="PTHR30055">
    <property type="entry name" value="HTH-TYPE TRANSCRIPTIONAL REGULATOR RUTR"/>
    <property type="match status" value="1"/>
</dbReference>